<evidence type="ECO:0000256" key="6">
    <source>
        <dbReference type="ARBA" id="ARBA00023163"/>
    </source>
</evidence>
<dbReference type="Pfam" id="PF18296">
    <property type="entry name" value="MID_MedPIWI"/>
    <property type="match status" value="1"/>
</dbReference>
<dbReference type="InterPro" id="IPR009401">
    <property type="entry name" value="Med13_C"/>
</dbReference>
<feature type="compositionally biased region" description="Basic and acidic residues" evidence="9">
    <location>
        <begin position="1762"/>
        <end position="1772"/>
    </location>
</feature>
<feature type="chain" id="PRO_5001595950" description="Mediator of RNA polymerase II transcription subunit 13" evidence="10">
    <location>
        <begin position="24"/>
        <end position="1902"/>
    </location>
</feature>
<feature type="compositionally biased region" description="Polar residues" evidence="9">
    <location>
        <begin position="759"/>
        <end position="773"/>
    </location>
</feature>
<feature type="domain" description="MID" evidence="12">
    <location>
        <begin position="1123"/>
        <end position="1452"/>
    </location>
</feature>
<feature type="region of interest" description="Disordered" evidence="9">
    <location>
        <begin position="727"/>
        <end position="796"/>
    </location>
</feature>
<evidence type="ECO:0000313" key="13">
    <source>
        <dbReference type="EMBL" id="CDQ85619.1"/>
    </source>
</evidence>
<accession>A0A060Y8A0</accession>
<evidence type="ECO:0000256" key="7">
    <source>
        <dbReference type="ARBA" id="ARBA00023242"/>
    </source>
</evidence>
<feature type="compositionally biased region" description="Low complexity" evidence="9">
    <location>
        <begin position="1254"/>
        <end position="1307"/>
    </location>
</feature>
<feature type="domain" description="Mediator complex subunit Med13 C-terminal" evidence="11">
    <location>
        <begin position="1488"/>
        <end position="1891"/>
    </location>
</feature>
<dbReference type="EMBL" id="FR906878">
    <property type="protein sequence ID" value="CDQ85619.1"/>
    <property type="molecule type" value="Genomic_DNA"/>
</dbReference>
<feature type="region of interest" description="Disordered" evidence="9">
    <location>
        <begin position="903"/>
        <end position="925"/>
    </location>
</feature>
<feature type="region of interest" description="Disordered" evidence="9">
    <location>
        <begin position="1729"/>
        <end position="1772"/>
    </location>
</feature>
<evidence type="ECO:0000313" key="14">
    <source>
        <dbReference type="Proteomes" id="UP000193380"/>
    </source>
</evidence>
<reference evidence="13" key="2">
    <citation type="submission" date="2014-03" db="EMBL/GenBank/DDBJ databases">
        <authorList>
            <person name="Genoscope - CEA"/>
        </authorList>
    </citation>
    <scope>NUCLEOTIDE SEQUENCE</scope>
</reference>
<feature type="signal peptide" evidence="10">
    <location>
        <begin position="1"/>
        <end position="23"/>
    </location>
</feature>
<proteinExistence type="inferred from homology"/>
<dbReference type="InterPro" id="IPR041285">
    <property type="entry name" value="MID_MedPIWI"/>
</dbReference>
<keyword evidence="5 8" id="KW-0010">Activator</keyword>
<keyword evidence="3 8" id="KW-0678">Repressor</keyword>
<feature type="region of interest" description="Disordered" evidence="9">
    <location>
        <begin position="1239"/>
        <end position="1337"/>
    </location>
</feature>
<feature type="compositionally biased region" description="Pro residues" evidence="9">
    <location>
        <begin position="1243"/>
        <end position="1253"/>
    </location>
</feature>
<dbReference type="GO" id="GO:0003712">
    <property type="term" value="F:transcription coregulator activity"/>
    <property type="evidence" value="ECO:0007669"/>
    <property type="project" value="InterPro"/>
</dbReference>
<evidence type="ECO:0000259" key="11">
    <source>
        <dbReference type="Pfam" id="PF06333"/>
    </source>
</evidence>
<dbReference type="PaxDb" id="8022-A0A060Y8A0"/>
<feature type="region of interest" description="Disordered" evidence="9">
    <location>
        <begin position="1175"/>
        <end position="1204"/>
    </location>
</feature>
<comment type="subunit">
    <text evidence="8">Component of the Mediator complex.</text>
</comment>
<name>A0A060Y8A0_ONCMY</name>
<evidence type="ECO:0000256" key="5">
    <source>
        <dbReference type="ARBA" id="ARBA00023159"/>
    </source>
</evidence>
<evidence type="ECO:0000256" key="8">
    <source>
        <dbReference type="RuleBase" id="RU364134"/>
    </source>
</evidence>
<keyword evidence="7 8" id="KW-0539">Nucleus</keyword>
<feature type="region of interest" description="Disordered" evidence="9">
    <location>
        <begin position="156"/>
        <end position="212"/>
    </location>
</feature>
<reference evidence="13" key="1">
    <citation type="journal article" date="2014" name="Nat. Commun.">
        <title>The rainbow trout genome provides novel insights into evolution after whole-genome duplication in vertebrates.</title>
        <authorList>
            <person name="Berthelot C."/>
            <person name="Brunet F."/>
            <person name="Chalopin D."/>
            <person name="Juanchich A."/>
            <person name="Bernard M."/>
            <person name="Noel B."/>
            <person name="Bento P."/>
            <person name="Da Silva C."/>
            <person name="Labadie K."/>
            <person name="Alberti A."/>
            <person name="Aury J.M."/>
            <person name="Louis A."/>
            <person name="Dehais P."/>
            <person name="Bardou P."/>
            <person name="Montfort J."/>
            <person name="Klopp C."/>
            <person name="Cabau C."/>
            <person name="Gaspin C."/>
            <person name="Thorgaard G.H."/>
            <person name="Boussaha M."/>
            <person name="Quillet E."/>
            <person name="Guyomard R."/>
            <person name="Galiana D."/>
            <person name="Bobe J."/>
            <person name="Volff J.N."/>
            <person name="Genet C."/>
            <person name="Wincker P."/>
            <person name="Jaillon O."/>
            <person name="Roest Crollius H."/>
            <person name="Guiguen Y."/>
        </authorList>
    </citation>
    <scope>NUCLEOTIDE SEQUENCE [LARGE SCALE GENOMIC DNA]</scope>
</reference>
<keyword evidence="4 8" id="KW-0805">Transcription regulation</keyword>
<evidence type="ECO:0000256" key="2">
    <source>
        <dbReference type="ARBA" id="ARBA00009354"/>
    </source>
</evidence>
<feature type="region of interest" description="Disordered" evidence="9">
    <location>
        <begin position="39"/>
        <end position="71"/>
    </location>
</feature>
<organism evidence="13 14">
    <name type="scientific">Oncorhynchus mykiss</name>
    <name type="common">Rainbow trout</name>
    <name type="synonym">Salmo gairdneri</name>
    <dbReference type="NCBI Taxonomy" id="8022"/>
    <lineage>
        <taxon>Eukaryota</taxon>
        <taxon>Metazoa</taxon>
        <taxon>Chordata</taxon>
        <taxon>Craniata</taxon>
        <taxon>Vertebrata</taxon>
        <taxon>Euteleostomi</taxon>
        <taxon>Actinopterygii</taxon>
        <taxon>Neopterygii</taxon>
        <taxon>Teleostei</taxon>
        <taxon>Protacanthopterygii</taxon>
        <taxon>Salmoniformes</taxon>
        <taxon>Salmonidae</taxon>
        <taxon>Salmoninae</taxon>
        <taxon>Oncorhynchus</taxon>
    </lineage>
</organism>
<feature type="compositionally biased region" description="Basic and acidic residues" evidence="9">
    <location>
        <begin position="198"/>
        <end position="210"/>
    </location>
</feature>
<dbReference type="Pfam" id="PF06333">
    <property type="entry name" value="Med13_C"/>
    <property type="match status" value="1"/>
</dbReference>
<feature type="region of interest" description="Disordered" evidence="9">
    <location>
        <begin position="589"/>
        <end position="613"/>
    </location>
</feature>
<comment type="function">
    <text evidence="8">Component of the Mediator complex, a coactivator involved in regulated transcription of nearly all RNA polymerase II-dependent genes. Mediator functions as a bridge to convey information from gene-specific regulatory proteins to the basal RNA polymerase II transcription machinery. Mediator is recruited to promoters by direct interactions with regulatory proteins and serves as a scaffold for the assembly of a functional preinitiation complex with RNA polymerase II and the general transcription factors.</text>
</comment>
<evidence type="ECO:0000256" key="10">
    <source>
        <dbReference type="SAM" id="SignalP"/>
    </source>
</evidence>
<dbReference type="STRING" id="8022.A0A060Y8A0"/>
<evidence type="ECO:0000256" key="9">
    <source>
        <dbReference type="SAM" id="MobiDB-lite"/>
    </source>
</evidence>
<evidence type="ECO:0000259" key="12">
    <source>
        <dbReference type="Pfam" id="PF18296"/>
    </source>
</evidence>
<dbReference type="GO" id="GO:0016592">
    <property type="term" value="C:mediator complex"/>
    <property type="evidence" value="ECO:0007669"/>
    <property type="project" value="InterPro"/>
</dbReference>
<feature type="compositionally biased region" description="Polar residues" evidence="9">
    <location>
        <begin position="1830"/>
        <end position="1839"/>
    </location>
</feature>
<gene>
    <name evidence="13" type="ORF">GSONMT00001417001</name>
</gene>
<dbReference type="GO" id="GO:0006357">
    <property type="term" value="P:regulation of transcription by RNA polymerase II"/>
    <property type="evidence" value="ECO:0007669"/>
    <property type="project" value="InterPro"/>
</dbReference>
<evidence type="ECO:0000256" key="3">
    <source>
        <dbReference type="ARBA" id="ARBA00022491"/>
    </source>
</evidence>
<evidence type="ECO:0000256" key="1">
    <source>
        <dbReference type="ARBA" id="ARBA00004123"/>
    </source>
</evidence>
<keyword evidence="6 8" id="KW-0804">Transcription</keyword>
<comment type="similarity">
    <text evidence="2 8">Belongs to the Mediator complex subunit 13 family.</text>
</comment>
<feature type="compositionally biased region" description="Low complexity" evidence="9">
    <location>
        <begin position="774"/>
        <end position="791"/>
    </location>
</feature>
<feature type="compositionally biased region" description="Pro residues" evidence="9">
    <location>
        <begin position="1320"/>
        <end position="1329"/>
    </location>
</feature>
<comment type="subcellular location">
    <subcellularLocation>
        <location evidence="1 8">Nucleus</location>
    </subcellularLocation>
</comment>
<feature type="compositionally biased region" description="Basic and acidic residues" evidence="9">
    <location>
        <begin position="1181"/>
        <end position="1197"/>
    </location>
</feature>
<sequence>MSASVGFKLLFHLLLGGVRMVYPAAFVLVAHGDLPVDQPQPAPGAHGLSRDPSHCSIPLTPPTSPEQPCSADSGFVTVSSILLDQERAIGATNHSPKHSGKKLTNQVVHQAWKECYLNQLQHKCSVPSSVTPKKEAPNGVTTWDFIDSGERAPCSCSRLKQQKQQQQTNTSSANLLSGANPTPSLGPALPPPSLPKHKATDKSEKPDKQPKRVAAMTPFHHRLSVGQETCLEQDSAGGSQLGLVALDPLLDPMPTCKYPKPLSAGRKAPQSLLHSPVSPLPPTLSPHPRVGQDPEVLDAPVGMAPCPDGASGLGVMEPSATALYAAPLGPKEREAGASWWRGFRTPRADKAEFRPPELPSDRVELKTETQATEGVALKRLFAQTEKCFKISEERVREHIQTLGLLQQPGVEGLGDLGDDPYDFKEGDIEYSFPTSKRLKGRDHSKRGPKVMTLLAGVVEILLMIGYEKPTDIYSWALMLLKVISSRPNLLTAWFSALYCPSNHANINANVIENQIKHFMRAHELIVLMASIKKRIPSAFYRLGILYFFSNFPNIKHIYLLHNRTVADLQRMFPTPPSLEQHPAFSPIMTYRDTPSQEPPAPSGGSDHPLGPLSSTQLQEYRMEVEEGMASPKHEDITDFSFVYRVPSVQPQMGCSMFAPLRTLPSQCLPPIKVPDQCYYRPSWALLPKMEHYSSLPPSFIRDGYVNVPSVGDQEYAQMSASALSIGTTGGILPSPSPATPRFSVPTPRTPRTPKGVGTASGQGSVKQEGTGTELSSPASTPSTSLPMSSLTEPQASCPALPEAHSLYAALLLSDSVLNVFKDRNFDSCCICACNMNVKGADVGVYIPDSTLEDQYRCMCGFSAIVNRRLAHGTGLFLEDELDIFGRGSEVGLAAERRLALCRRDPPMGDPRAKRPQDSSPAPSSVMELLQEQCSQPISSLASLHLPPACSCHGRQGALLQSWMADKQWADGSDACVECYNALVQGQQYVDNPAGGKVDPAVVRSSALHSWPHTNVLDISILSSQDVVRMLLSLQPFLQDAIQKKRTGRTWENIQHVQGPLTWQQFHKMAGRGSYGSEESPEPLPIPTLLLGYYDNYDRNFLALSPLALPFWEKLLLEPYGGQRDVAFLVLCPNSETLLAGAQAFFQELSAVYETCRLGKHRPLAKVSRDGLVRVGAETETETDKEKQKERHEEEKIDQWFTGPWAGQQHSDNLRKLKLYARTCRKQLGPQLSALSLDSSLLLPPKPQPPPAPTPSSAQPAPSSSQPPYGPGAPAEGEATAPPVALSSESTPTPTAAAASGQPGPAESTQGGSTEVKNTPNAPPPPPSQPETPESVAERERIGIPTLADSADSHAHPPAIVIYVVDPFLCLGRARDGGEEEEGEEVEAGSVWLLGLLRCYTEMLQTLPESMRPALVLQVVPCQYLLQPASGESPLYLQHLRSLAFSAYSQCRRLLPTQTHIKSLTGFGPASTLESVLKSPEHPSPLQGYSPPYILGPTRAKQPEPGEVWAEIPPRYNVLFVGYCLSHDQRWILVSCTDQQGELLETCIINIDVPNRARWPKVSARKMGLQKLWDWCVGIIQMTSLPWRIVIGRLGRLGHGELKDWSVLLGEHSLHSISRQLKEACRMCGISSADSPSILSACLVAMEPQGSIVVMPDAVTMGSVFGRSTALNLQTSQLNTPQDASCTHILVFPTSATTQLAASSYPTEDNAGKGSTLDLHVECSNDIGHDILNLHPSPNTSPVPSPGSPSGMGGSSHFQHNRSQGERFLSRENPPEELKQQPLALGYYVSTAQADSLPHWFWASCPQAQNQCPLFLKASLHHHIAIATAQSDEPNQTSSDKTTKRIPHPLDSKTTSDVLRFVLEQYNALSWLTCNPATQDRRSCLPVHLAVLTQMYNAVLNML</sequence>
<dbReference type="PANTHER" id="PTHR48249">
    <property type="entry name" value="MEDIATOR OF RNA POLYMERASE II TRANSCRIPTION SUBUNIT 13"/>
    <property type="match status" value="1"/>
</dbReference>
<feature type="compositionally biased region" description="Basic and acidic residues" evidence="9">
    <location>
        <begin position="903"/>
        <end position="916"/>
    </location>
</feature>
<feature type="region of interest" description="Disordered" evidence="9">
    <location>
        <begin position="1830"/>
        <end position="1849"/>
    </location>
</feature>
<feature type="compositionally biased region" description="Polar residues" evidence="9">
    <location>
        <begin position="168"/>
        <end position="180"/>
    </location>
</feature>
<keyword evidence="10" id="KW-0732">Signal</keyword>
<dbReference type="Proteomes" id="UP000193380">
    <property type="component" value="Unassembled WGS sequence"/>
</dbReference>
<dbReference type="PANTHER" id="PTHR48249:SF1">
    <property type="entry name" value="MEDIATOR OF RNA POLYMERASE II TRANSCRIPTION SUBUNIT 13-LIKE"/>
    <property type="match status" value="1"/>
</dbReference>
<dbReference type="InterPro" id="IPR051139">
    <property type="entry name" value="Mediator_complx_sub13"/>
</dbReference>
<protein>
    <recommendedName>
        <fullName evidence="8">Mediator of RNA polymerase II transcription subunit 13</fullName>
    </recommendedName>
</protein>
<evidence type="ECO:0000256" key="4">
    <source>
        <dbReference type="ARBA" id="ARBA00023015"/>
    </source>
</evidence>